<evidence type="ECO:0000256" key="3">
    <source>
        <dbReference type="ARBA" id="ARBA00023004"/>
    </source>
</evidence>
<dbReference type="GO" id="GO:0051539">
    <property type="term" value="F:4 iron, 4 sulfur cluster binding"/>
    <property type="evidence" value="ECO:0007669"/>
    <property type="project" value="UniProtKB-KW"/>
</dbReference>
<keyword evidence="1" id="KW-0004">4Fe-4S</keyword>
<dbReference type="PANTHER" id="PTHR43177:SF3">
    <property type="entry name" value="PROTEIN NRFC HOMOLOG"/>
    <property type="match status" value="1"/>
</dbReference>
<feature type="domain" description="4Fe-4S ferredoxin-type" evidence="5">
    <location>
        <begin position="89"/>
        <end position="118"/>
    </location>
</feature>
<dbReference type="PROSITE" id="PS00198">
    <property type="entry name" value="4FE4S_FER_1"/>
    <property type="match status" value="1"/>
</dbReference>
<dbReference type="Pfam" id="PF00037">
    <property type="entry name" value="Fer4"/>
    <property type="match status" value="1"/>
</dbReference>
<dbReference type="EMBL" id="BARU01007269">
    <property type="protein sequence ID" value="GAH43425.1"/>
    <property type="molecule type" value="Genomic_DNA"/>
</dbReference>
<dbReference type="Gene3D" id="3.30.70.20">
    <property type="match status" value="2"/>
</dbReference>
<dbReference type="AlphaFoldDB" id="X1GF22"/>
<dbReference type="SUPFAM" id="SSF54862">
    <property type="entry name" value="4Fe-4S ferredoxins"/>
    <property type="match status" value="1"/>
</dbReference>
<evidence type="ECO:0000256" key="2">
    <source>
        <dbReference type="ARBA" id="ARBA00022723"/>
    </source>
</evidence>
<protein>
    <recommendedName>
        <fullName evidence="5">4Fe-4S ferredoxin-type domain-containing protein</fullName>
    </recommendedName>
</protein>
<evidence type="ECO:0000259" key="5">
    <source>
        <dbReference type="PROSITE" id="PS51379"/>
    </source>
</evidence>
<dbReference type="InterPro" id="IPR017896">
    <property type="entry name" value="4Fe4S_Fe-S-bd"/>
</dbReference>
<evidence type="ECO:0000313" key="6">
    <source>
        <dbReference type="EMBL" id="GAH43425.1"/>
    </source>
</evidence>
<dbReference type="PANTHER" id="PTHR43177">
    <property type="entry name" value="PROTEIN NRFC"/>
    <property type="match status" value="1"/>
</dbReference>
<gene>
    <name evidence="6" type="ORF">S03H2_14325</name>
</gene>
<sequence>MSKSKRLGLIVDQERCIGCEACSVACRIENNSTDFWIKVETQGTSVKDTPVGKFPDLTLNFLPRLCNHCENPPCVDSCPEDALQKRNDGIVILDQDLCTGCKACLDACPYNIIVFDENNHLAEKCNLCAHRVDKGLEPFCVLCCEGQALHFGDLNDPESNITKMLSKNNVFQLKSDEGTK</sequence>
<dbReference type="InterPro" id="IPR017900">
    <property type="entry name" value="4Fe4S_Fe_S_CS"/>
</dbReference>
<feature type="non-terminal residue" evidence="6">
    <location>
        <position position="180"/>
    </location>
</feature>
<accession>X1GF22</accession>
<feature type="domain" description="4Fe-4S ferredoxin-type" evidence="5">
    <location>
        <begin position="55"/>
        <end position="88"/>
    </location>
</feature>
<feature type="domain" description="4Fe-4S ferredoxin-type" evidence="5">
    <location>
        <begin position="7"/>
        <end position="36"/>
    </location>
</feature>
<dbReference type="PROSITE" id="PS51379">
    <property type="entry name" value="4FE4S_FER_2"/>
    <property type="match status" value="3"/>
</dbReference>
<keyword evidence="4" id="KW-0411">Iron-sulfur</keyword>
<evidence type="ECO:0000256" key="1">
    <source>
        <dbReference type="ARBA" id="ARBA00022485"/>
    </source>
</evidence>
<name>X1GF22_9ZZZZ</name>
<dbReference type="Pfam" id="PF13247">
    <property type="entry name" value="Fer4_11"/>
    <property type="match status" value="1"/>
</dbReference>
<keyword evidence="2" id="KW-0479">Metal-binding</keyword>
<dbReference type="InterPro" id="IPR050954">
    <property type="entry name" value="ET_IronSulfur_Cluster-Binding"/>
</dbReference>
<reference evidence="6" key="1">
    <citation type="journal article" date="2014" name="Front. Microbiol.">
        <title>High frequency of phylogenetically diverse reductive dehalogenase-homologous genes in deep subseafloor sedimentary metagenomes.</title>
        <authorList>
            <person name="Kawai M."/>
            <person name="Futagami T."/>
            <person name="Toyoda A."/>
            <person name="Takaki Y."/>
            <person name="Nishi S."/>
            <person name="Hori S."/>
            <person name="Arai W."/>
            <person name="Tsubouchi T."/>
            <person name="Morono Y."/>
            <person name="Uchiyama I."/>
            <person name="Ito T."/>
            <person name="Fujiyama A."/>
            <person name="Inagaki F."/>
            <person name="Takami H."/>
        </authorList>
    </citation>
    <scope>NUCLEOTIDE SEQUENCE</scope>
    <source>
        <strain evidence="6">Expedition CK06-06</strain>
    </source>
</reference>
<keyword evidence="3" id="KW-0408">Iron</keyword>
<comment type="caution">
    <text evidence="6">The sequence shown here is derived from an EMBL/GenBank/DDBJ whole genome shotgun (WGS) entry which is preliminary data.</text>
</comment>
<dbReference type="CDD" id="cd10551">
    <property type="entry name" value="PsrB"/>
    <property type="match status" value="1"/>
</dbReference>
<organism evidence="6">
    <name type="scientific">marine sediment metagenome</name>
    <dbReference type="NCBI Taxonomy" id="412755"/>
    <lineage>
        <taxon>unclassified sequences</taxon>
        <taxon>metagenomes</taxon>
        <taxon>ecological metagenomes</taxon>
    </lineage>
</organism>
<dbReference type="GO" id="GO:0046872">
    <property type="term" value="F:metal ion binding"/>
    <property type="evidence" value="ECO:0007669"/>
    <property type="project" value="UniProtKB-KW"/>
</dbReference>
<evidence type="ECO:0000256" key="4">
    <source>
        <dbReference type="ARBA" id="ARBA00023014"/>
    </source>
</evidence>
<proteinExistence type="predicted"/>